<evidence type="ECO:0000256" key="3">
    <source>
        <dbReference type="ARBA" id="ARBA00022801"/>
    </source>
</evidence>
<dbReference type="KEGG" id="llu:AKJ09_05162"/>
<reference evidence="5 6" key="1">
    <citation type="submission" date="2015-08" db="EMBL/GenBank/DDBJ databases">
        <authorList>
            <person name="Babu N.S."/>
            <person name="Beckwith C.J."/>
            <person name="Beseler K.G."/>
            <person name="Brison A."/>
            <person name="Carone J.V."/>
            <person name="Caskin T.P."/>
            <person name="Diamond M."/>
            <person name="Durham M.E."/>
            <person name="Foxe J.M."/>
            <person name="Go M."/>
            <person name="Henderson B.A."/>
            <person name="Jones I.B."/>
            <person name="McGettigan J.A."/>
            <person name="Micheletti S.J."/>
            <person name="Nasrallah M.E."/>
            <person name="Ortiz D."/>
            <person name="Piller C.R."/>
            <person name="Privatt S.R."/>
            <person name="Schneider S.L."/>
            <person name="Sharp S."/>
            <person name="Smith T.C."/>
            <person name="Stanton J.D."/>
            <person name="Ullery H.E."/>
            <person name="Wilson R.J."/>
            <person name="Serrano M.G."/>
            <person name="Buck G."/>
            <person name="Lee V."/>
            <person name="Wang Y."/>
            <person name="Carvalho R."/>
            <person name="Voegtly L."/>
            <person name="Shi R."/>
            <person name="Duckworth R."/>
            <person name="Johnson A."/>
            <person name="Loviza R."/>
            <person name="Walstead R."/>
            <person name="Shah Z."/>
            <person name="Kiflezghi M."/>
            <person name="Wade K."/>
            <person name="Ball S.L."/>
            <person name="Bradley K.W."/>
            <person name="Asai D.J."/>
            <person name="Bowman C.A."/>
            <person name="Russell D.A."/>
            <person name="Pope W.H."/>
            <person name="Jacobs-Sera D."/>
            <person name="Hendrix R.W."/>
            <person name="Hatfull G.F."/>
        </authorList>
    </citation>
    <scope>NUCLEOTIDE SEQUENCE [LARGE SCALE GENOMIC DNA]</scope>
    <source>
        <strain evidence="5 6">DSM 27648</strain>
    </source>
</reference>
<name>A0A0K1PY91_9BACT</name>
<dbReference type="PANTHER" id="PTHR31956:SF1">
    <property type="entry name" value="NON-SPECIFIC PHOSPHOLIPASE C1"/>
    <property type="match status" value="1"/>
</dbReference>
<accession>A0A0K1PY91</accession>
<evidence type="ECO:0000313" key="6">
    <source>
        <dbReference type="Proteomes" id="UP000064967"/>
    </source>
</evidence>
<dbReference type="Pfam" id="PF04185">
    <property type="entry name" value="Phosphoesterase"/>
    <property type="match status" value="1"/>
</dbReference>
<dbReference type="STRING" id="1391654.AKJ09_05162"/>
<gene>
    <name evidence="5" type="ORF">AKJ09_05162</name>
</gene>
<dbReference type="EMBL" id="CP012333">
    <property type="protein sequence ID" value="AKU98498.1"/>
    <property type="molecule type" value="Genomic_DNA"/>
</dbReference>
<dbReference type="EC" id="3.1.4.3" evidence="2"/>
<dbReference type="Gene3D" id="3.40.720.10">
    <property type="entry name" value="Alkaline Phosphatase, subunit A"/>
    <property type="match status" value="1"/>
</dbReference>
<evidence type="ECO:0000256" key="4">
    <source>
        <dbReference type="SAM" id="MobiDB-lite"/>
    </source>
</evidence>
<evidence type="ECO:0000256" key="1">
    <source>
        <dbReference type="ARBA" id="ARBA00009717"/>
    </source>
</evidence>
<dbReference type="PANTHER" id="PTHR31956">
    <property type="entry name" value="NON-SPECIFIC PHOSPHOLIPASE C4-RELATED"/>
    <property type="match status" value="1"/>
</dbReference>
<feature type="compositionally biased region" description="Low complexity" evidence="4">
    <location>
        <begin position="41"/>
        <end position="57"/>
    </location>
</feature>
<comment type="similarity">
    <text evidence="1">Belongs to the bacterial phospholipase C family.</text>
</comment>
<dbReference type="SUPFAM" id="SSF53649">
    <property type="entry name" value="Alkaline phosphatase-like"/>
    <property type="match status" value="1"/>
</dbReference>
<dbReference type="PROSITE" id="PS51318">
    <property type="entry name" value="TAT"/>
    <property type="match status" value="1"/>
</dbReference>
<sequence length="498" mass="53735">MMQDGGPLSRRQALQGFGAGLVGATAACGGSSPDPPGSAEPADTPPITTNDPPDASKPSPPDAGADGGPPPELTAADLLGSIDHIVVLMMENRSFDHFLGSLASDTGYPNKAQIDGLKGTESNPAPDGSTVTVFKLDDFTPEDPPHSWDAAHAQFDGGLNDGFVKAHAGDAQNQVMGFHDRSQIPLYYWFADNFTICDRWFASVMGPTWPNRYYLHAATSKGKKDNKPFLTDAPDTIWERLKAKNVTYKNYVAGSVGWYVGGFVANVFSLNPTSPITNFFTAAKNGTLPSFSIIDPDFQASDDHPDHDIQRGQAFVASVYKALAESPAWNKTLLIVTYDEHGGFFDHVPPPKAQDDDPDFQQFGFRVPAFVIGPMVKKGYVSQTQFDHTSVAATVKTRFGIDSLSKRMDTANDLADCIDPDKVRNKAPAPPPTGMPQTAMTLSAALERGVGPSSQPMLEELVERGLASRLDTRPHRERIAEWLGHAERLGAVRIVGPR</sequence>
<organism evidence="5 6">
    <name type="scientific">Labilithrix luteola</name>
    <dbReference type="NCBI Taxonomy" id="1391654"/>
    <lineage>
        <taxon>Bacteria</taxon>
        <taxon>Pseudomonadati</taxon>
        <taxon>Myxococcota</taxon>
        <taxon>Polyangia</taxon>
        <taxon>Polyangiales</taxon>
        <taxon>Labilitrichaceae</taxon>
        <taxon>Labilithrix</taxon>
    </lineage>
</organism>
<dbReference type="Proteomes" id="UP000064967">
    <property type="component" value="Chromosome"/>
</dbReference>
<protein>
    <recommendedName>
        <fullName evidence="2">phospholipase C</fullName>
        <ecNumber evidence="2">3.1.4.3</ecNumber>
    </recommendedName>
</protein>
<dbReference type="PATRIC" id="fig|1391654.3.peg.5232"/>
<keyword evidence="3" id="KW-0378">Hydrolase</keyword>
<dbReference type="InterPro" id="IPR006311">
    <property type="entry name" value="TAT_signal"/>
</dbReference>
<evidence type="ECO:0000256" key="2">
    <source>
        <dbReference type="ARBA" id="ARBA00012018"/>
    </source>
</evidence>
<dbReference type="AlphaFoldDB" id="A0A0K1PY91"/>
<feature type="region of interest" description="Disordered" evidence="4">
    <location>
        <begin position="23"/>
        <end position="74"/>
    </location>
</feature>
<dbReference type="InterPro" id="IPR017850">
    <property type="entry name" value="Alkaline_phosphatase_core_sf"/>
</dbReference>
<keyword evidence="6" id="KW-1185">Reference proteome</keyword>
<evidence type="ECO:0000313" key="5">
    <source>
        <dbReference type="EMBL" id="AKU98498.1"/>
    </source>
</evidence>
<proteinExistence type="inferred from homology"/>
<dbReference type="InterPro" id="IPR007312">
    <property type="entry name" value="Phosphoesterase"/>
</dbReference>
<dbReference type="CDD" id="cd16013">
    <property type="entry name" value="AcpA"/>
    <property type="match status" value="1"/>
</dbReference>
<dbReference type="GO" id="GO:0034480">
    <property type="term" value="F:phosphatidylcholine phospholipase C activity"/>
    <property type="evidence" value="ECO:0007669"/>
    <property type="project" value="UniProtKB-EC"/>
</dbReference>